<dbReference type="OrthoDB" id="9777859at2"/>
<dbReference type="PANTHER" id="PTHR11895">
    <property type="entry name" value="TRANSAMIDASE"/>
    <property type="match status" value="1"/>
</dbReference>
<accession>A0A073IRB7</accession>
<dbReference type="SUPFAM" id="SSF75304">
    <property type="entry name" value="Amidase signature (AS) enzymes"/>
    <property type="match status" value="1"/>
</dbReference>
<dbReference type="NCBIfam" id="NF005686">
    <property type="entry name" value="PRK07486.1"/>
    <property type="match status" value="1"/>
</dbReference>
<dbReference type="STRING" id="1300350.Z948_207"/>
<dbReference type="Pfam" id="PF01425">
    <property type="entry name" value="Amidase"/>
    <property type="match status" value="1"/>
</dbReference>
<evidence type="ECO:0000259" key="1">
    <source>
        <dbReference type="Pfam" id="PF01425"/>
    </source>
</evidence>
<sequence>MDILDMDARAQSAALEKGEISAVELMQATLSRIADVNPQVNAIVSLADEDQLIAQAREADNTPRKGWLHGMPIAIKDLANAAGFPTSRGSPLFAGQVAKDDDLIVARLRAAGVIVIGKTNTPEFGLGSHTFNPVHGATCNPYDLSKSAGGSSGGAAAALAAGMLSVADGSDMMGSLRNPAGWNNVYGMRPTWGTVPADPVGDMYMHPLATSGPMARTPADLAALLDTMTGIDPRQPLTIASDATLPSIEETPQGLRIGWLADWGGALPYEEGITEISSAALQQMAGLGHHVEDVAAPFDADAMWESWIDLRSFAVSGLLGMDYADETRRKGLKPAAIWEVERGLNMSARAVQRASATRSNWFRKTSELFERFDVLALPSAQLWPFDVNLVNPENIAGQQMDSYHRWMQVVVPAGLIGLPVVNIPIGFGAKGLPAGIQLIGPRGSDGALLQLAQHWHAETKWPERERPNL</sequence>
<evidence type="ECO:0000313" key="3">
    <source>
        <dbReference type="Proteomes" id="UP000027734"/>
    </source>
</evidence>
<feature type="domain" description="Amidase" evidence="1">
    <location>
        <begin position="24"/>
        <end position="449"/>
    </location>
</feature>
<dbReference type="InterPro" id="IPR000120">
    <property type="entry name" value="Amidase"/>
</dbReference>
<keyword evidence="3" id="KW-1185">Reference proteome</keyword>
<dbReference type="Gene3D" id="3.90.1300.10">
    <property type="entry name" value="Amidase signature (AS) domain"/>
    <property type="match status" value="1"/>
</dbReference>
<reference evidence="2 3" key="1">
    <citation type="submission" date="2014-01" db="EMBL/GenBank/DDBJ databases">
        <title>Sulfitobacter donghicola JCM 14565 Genome Sequencing.</title>
        <authorList>
            <person name="Lai Q."/>
            <person name="Hong Z."/>
        </authorList>
    </citation>
    <scope>NUCLEOTIDE SEQUENCE [LARGE SCALE GENOMIC DNA]</scope>
    <source>
        <strain evidence="2 3">JCM 14565</strain>
    </source>
</reference>
<proteinExistence type="predicted"/>
<dbReference type="InterPro" id="IPR023631">
    <property type="entry name" value="Amidase_dom"/>
</dbReference>
<gene>
    <name evidence="2" type="ORF">DSW25_04360</name>
</gene>
<dbReference type="Proteomes" id="UP000027734">
    <property type="component" value="Unassembled WGS sequence"/>
</dbReference>
<dbReference type="RefSeq" id="WP_025057722.1">
    <property type="nucleotide sequence ID" value="NZ_JAMC01000011.1"/>
</dbReference>
<dbReference type="InterPro" id="IPR036928">
    <property type="entry name" value="AS_sf"/>
</dbReference>
<dbReference type="eggNOG" id="COG0154">
    <property type="taxonomic scope" value="Bacteria"/>
</dbReference>
<dbReference type="EMBL" id="JAMC01000011">
    <property type="protein sequence ID" value="KEJ87947.1"/>
    <property type="molecule type" value="Genomic_DNA"/>
</dbReference>
<evidence type="ECO:0000313" key="2">
    <source>
        <dbReference type="EMBL" id="KEJ87947.1"/>
    </source>
</evidence>
<dbReference type="AlphaFoldDB" id="A0A073IRB7"/>
<keyword evidence="2" id="KW-0378">Hydrolase</keyword>
<comment type="caution">
    <text evidence="2">The sequence shown here is derived from an EMBL/GenBank/DDBJ whole genome shotgun (WGS) entry which is preliminary data.</text>
</comment>
<dbReference type="PANTHER" id="PTHR11895:SF76">
    <property type="entry name" value="INDOLEACETAMIDE HYDROLASE"/>
    <property type="match status" value="1"/>
</dbReference>
<dbReference type="EC" id="3.5.1.4" evidence="2"/>
<organism evidence="2 3">
    <name type="scientific">Sulfitobacter donghicola DSW-25 = KCTC 12864 = JCM 14565</name>
    <dbReference type="NCBI Taxonomy" id="1300350"/>
    <lineage>
        <taxon>Bacteria</taxon>
        <taxon>Pseudomonadati</taxon>
        <taxon>Pseudomonadota</taxon>
        <taxon>Alphaproteobacteria</taxon>
        <taxon>Rhodobacterales</taxon>
        <taxon>Roseobacteraceae</taxon>
        <taxon>Sulfitobacter</taxon>
    </lineage>
</organism>
<protein>
    <submittedName>
        <fullName evidence="2">Amidase</fullName>
        <ecNumber evidence="2">3.5.1.4</ecNumber>
    </submittedName>
</protein>
<name>A0A073IRB7_9RHOB</name>
<dbReference type="GO" id="GO:0004040">
    <property type="term" value="F:amidase activity"/>
    <property type="evidence" value="ECO:0007669"/>
    <property type="project" value="UniProtKB-EC"/>
</dbReference>